<evidence type="ECO:0000313" key="3">
    <source>
        <dbReference type="Proteomes" id="UP000324222"/>
    </source>
</evidence>
<keyword evidence="3" id="KW-1185">Reference proteome</keyword>
<organism evidence="2 3">
    <name type="scientific">Portunus trituberculatus</name>
    <name type="common">Swimming crab</name>
    <name type="synonym">Neptunus trituberculatus</name>
    <dbReference type="NCBI Taxonomy" id="210409"/>
    <lineage>
        <taxon>Eukaryota</taxon>
        <taxon>Metazoa</taxon>
        <taxon>Ecdysozoa</taxon>
        <taxon>Arthropoda</taxon>
        <taxon>Crustacea</taxon>
        <taxon>Multicrustacea</taxon>
        <taxon>Malacostraca</taxon>
        <taxon>Eumalacostraca</taxon>
        <taxon>Eucarida</taxon>
        <taxon>Decapoda</taxon>
        <taxon>Pleocyemata</taxon>
        <taxon>Brachyura</taxon>
        <taxon>Eubrachyura</taxon>
        <taxon>Portunoidea</taxon>
        <taxon>Portunidae</taxon>
        <taxon>Portuninae</taxon>
        <taxon>Portunus</taxon>
    </lineage>
</organism>
<comment type="caution">
    <text evidence="2">The sequence shown here is derived from an EMBL/GenBank/DDBJ whole genome shotgun (WGS) entry which is preliminary data.</text>
</comment>
<reference evidence="2 3" key="1">
    <citation type="submission" date="2019-05" db="EMBL/GenBank/DDBJ databases">
        <title>Another draft genome of Portunus trituberculatus and its Hox gene families provides insights of decapod evolution.</title>
        <authorList>
            <person name="Jeong J.-H."/>
            <person name="Song I."/>
            <person name="Kim S."/>
            <person name="Choi T."/>
            <person name="Kim D."/>
            <person name="Ryu S."/>
            <person name="Kim W."/>
        </authorList>
    </citation>
    <scope>NUCLEOTIDE SEQUENCE [LARGE SCALE GENOMIC DNA]</scope>
    <source>
        <tissue evidence="2">Muscle</tissue>
    </source>
</reference>
<gene>
    <name evidence="2" type="ORF">E2C01_019961</name>
</gene>
<evidence type="ECO:0000256" key="1">
    <source>
        <dbReference type="SAM" id="MobiDB-lite"/>
    </source>
</evidence>
<proteinExistence type="predicted"/>
<evidence type="ECO:0000313" key="2">
    <source>
        <dbReference type="EMBL" id="MPC26812.1"/>
    </source>
</evidence>
<dbReference type="Proteomes" id="UP000324222">
    <property type="component" value="Unassembled WGS sequence"/>
</dbReference>
<name>A0A5B7DYN0_PORTR</name>
<sequence>MREGRVAALPGNTLLDPFIIIVTSSGTCAINFESDLPLLSLASSRQPTKGSTPGPPGSPIHACHSEPRVTTTPSL</sequence>
<feature type="region of interest" description="Disordered" evidence="1">
    <location>
        <begin position="43"/>
        <end position="75"/>
    </location>
</feature>
<dbReference type="AlphaFoldDB" id="A0A5B7DYN0"/>
<protein>
    <submittedName>
        <fullName evidence="2">Uncharacterized protein</fullName>
    </submittedName>
</protein>
<dbReference type="EMBL" id="VSRR010001654">
    <property type="protein sequence ID" value="MPC26812.1"/>
    <property type="molecule type" value="Genomic_DNA"/>
</dbReference>
<accession>A0A5B7DYN0</accession>